<keyword evidence="3" id="KW-1185">Reference proteome</keyword>
<dbReference type="AlphaFoldDB" id="A0A8X7BZJ4"/>
<name>A0A8X7BZJ4_9ARAC</name>
<organism evidence="2 3">
    <name type="scientific">Trichonephila inaurata madagascariensis</name>
    <dbReference type="NCBI Taxonomy" id="2747483"/>
    <lineage>
        <taxon>Eukaryota</taxon>
        <taxon>Metazoa</taxon>
        <taxon>Ecdysozoa</taxon>
        <taxon>Arthropoda</taxon>
        <taxon>Chelicerata</taxon>
        <taxon>Arachnida</taxon>
        <taxon>Araneae</taxon>
        <taxon>Araneomorphae</taxon>
        <taxon>Entelegynae</taxon>
        <taxon>Araneoidea</taxon>
        <taxon>Nephilidae</taxon>
        <taxon>Trichonephila</taxon>
        <taxon>Trichonephila inaurata</taxon>
    </lineage>
</organism>
<proteinExistence type="predicted"/>
<sequence>MSLVGDKNFCLSTSQRLKVPSSDTNPTNSFRPRQKEPRDVAWPYIKWETSTIESGIDFARKKGYNGKRE</sequence>
<reference evidence="2" key="1">
    <citation type="submission" date="2020-08" db="EMBL/GenBank/DDBJ databases">
        <title>Multicomponent nature underlies the extraordinary mechanical properties of spider dragline silk.</title>
        <authorList>
            <person name="Kono N."/>
            <person name="Nakamura H."/>
            <person name="Mori M."/>
            <person name="Yoshida Y."/>
            <person name="Ohtoshi R."/>
            <person name="Malay A.D."/>
            <person name="Moran D.A.P."/>
            <person name="Tomita M."/>
            <person name="Numata K."/>
            <person name="Arakawa K."/>
        </authorList>
    </citation>
    <scope>NUCLEOTIDE SEQUENCE</scope>
</reference>
<feature type="compositionally biased region" description="Polar residues" evidence="1">
    <location>
        <begin position="14"/>
        <end position="31"/>
    </location>
</feature>
<comment type="caution">
    <text evidence="2">The sequence shown here is derived from an EMBL/GenBank/DDBJ whole genome shotgun (WGS) entry which is preliminary data.</text>
</comment>
<evidence type="ECO:0000313" key="2">
    <source>
        <dbReference type="EMBL" id="GFY51016.1"/>
    </source>
</evidence>
<evidence type="ECO:0000256" key="1">
    <source>
        <dbReference type="SAM" id="MobiDB-lite"/>
    </source>
</evidence>
<accession>A0A8X7BZJ4</accession>
<gene>
    <name evidence="2" type="ORF">TNIN_213281</name>
</gene>
<dbReference type="EMBL" id="BMAV01007847">
    <property type="protein sequence ID" value="GFY51016.1"/>
    <property type="molecule type" value="Genomic_DNA"/>
</dbReference>
<protein>
    <submittedName>
        <fullName evidence="2">Uncharacterized protein</fullName>
    </submittedName>
</protein>
<dbReference type="Proteomes" id="UP000886998">
    <property type="component" value="Unassembled WGS sequence"/>
</dbReference>
<evidence type="ECO:0000313" key="3">
    <source>
        <dbReference type="Proteomes" id="UP000886998"/>
    </source>
</evidence>
<feature type="region of interest" description="Disordered" evidence="1">
    <location>
        <begin position="14"/>
        <end position="36"/>
    </location>
</feature>